<keyword evidence="4 5" id="KW-0472">Membrane</keyword>
<comment type="caution">
    <text evidence="6">The sequence shown here is derived from an EMBL/GenBank/DDBJ whole genome shotgun (WGS) entry which is preliminary data.</text>
</comment>
<dbReference type="PANTHER" id="PTHR36926">
    <property type="entry name" value="COLICIN V PRODUCTION PROTEIN"/>
    <property type="match status" value="1"/>
</dbReference>
<comment type="subcellular location">
    <subcellularLocation>
        <location evidence="1">Membrane</location>
        <topology evidence="1">Multi-pass membrane protein</topology>
    </subcellularLocation>
</comment>
<evidence type="ECO:0000313" key="7">
    <source>
        <dbReference type="Proteomes" id="UP001595462"/>
    </source>
</evidence>
<name>A0ABV7EUP1_9GAMM</name>
<dbReference type="PANTHER" id="PTHR36926:SF1">
    <property type="entry name" value="COLICIN V PRODUCTION PROTEIN"/>
    <property type="match status" value="1"/>
</dbReference>
<accession>A0ABV7EUP1</accession>
<evidence type="ECO:0000256" key="5">
    <source>
        <dbReference type="SAM" id="Phobius"/>
    </source>
</evidence>
<reference evidence="7" key="1">
    <citation type="journal article" date="2019" name="Int. J. Syst. Evol. Microbiol.">
        <title>The Global Catalogue of Microorganisms (GCM) 10K type strain sequencing project: providing services to taxonomists for standard genome sequencing and annotation.</title>
        <authorList>
            <consortium name="The Broad Institute Genomics Platform"/>
            <consortium name="The Broad Institute Genome Sequencing Center for Infectious Disease"/>
            <person name="Wu L."/>
            <person name="Ma J."/>
        </authorList>
    </citation>
    <scope>NUCLEOTIDE SEQUENCE [LARGE SCALE GENOMIC DNA]</scope>
    <source>
        <strain evidence="7">KCTC 52640</strain>
    </source>
</reference>
<proteinExistence type="predicted"/>
<keyword evidence="2 5" id="KW-0812">Transmembrane</keyword>
<feature type="transmembrane region" description="Helical" evidence="5">
    <location>
        <begin position="32"/>
        <end position="52"/>
    </location>
</feature>
<dbReference type="InterPro" id="IPR003825">
    <property type="entry name" value="Colicin-V_CvpA"/>
</dbReference>
<evidence type="ECO:0000256" key="2">
    <source>
        <dbReference type="ARBA" id="ARBA00022692"/>
    </source>
</evidence>
<evidence type="ECO:0000256" key="1">
    <source>
        <dbReference type="ARBA" id="ARBA00004141"/>
    </source>
</evidence>
<dbReference type="Proteomes" id="UP001595462">
    <property type="component" value="Unassembled WGS sequence"/>
</dbReference>
<evidence type="ECO:0000256" key="4">
    <source>
        <dbReference type="ARBA" id="ARBA00023136"/>
    </source>
</evidence>
<feature type="transmembrane region" description="Helical" evidence="5">
    <location>
        <begin position="100"/>
        <end position="123"/>
    </location>
</feature>
<keyword evidence="3 5" id="KW-1133">Transmembrane helix</keyword>
<sequence length="177" mass="19063">MIWVDIAILAVIALSAVIGFFRGFLREAIGLATWIVAFYLAFVFAESGAMFLERWISSDSARLAVAFVVVFIVVLIIGAVFNFIIGRLVSRTGFAGTDRVLGGVFGVLRGVAVLIVLVLLAGVTPVPRDDWWQQSVFIGRLEQGALWVRDFLPPDLAGAVTYPDAPDAPSSTNTSST</sequence>
<dbReference type="Pfam" id="PF02674">
    <property type="entry name" value="Colicin_V"/>
    <property type="match status" value="1"/>
</dbReference>
<evidence type="ECO:0000313" key="6">
    <source>
        <dbReference type="EMBL" id="MFC3105626.1"/>
    </source>
</evidence>
<dbReference type="InterPro" id="IPR052719">
    <property type="entry name" value="CvpA-like"/>
</dbReference>
<organism evidence="6 7">
    <name type="scientific">Salinisphaera aquimarina</name>
    <dbReference type="NCBI Taxonomy" id="2094031"/>
    <lineage>
        <taxon>Bacteria</taxon>
        <taxon>Pseudomonadati</taxon>
        <taxon>Pseudomonadota</taxon>
        <taxon>Gammaproteobacteria</taxon>
        <taxon>Salinisphaerales</taxon>
        <taxon>Salinisphaeraceae</taxon>
        <taxon>Salinisphaera</taxon>
    </lineage>
</organism>
<feature type="transmembrane region" description="Helical" evidence="5">
    <location>
        <begin position="6"/>
        <end position="25"/>
    </location>
</feature>
<gene>
    <name evidence="6" type="ORF">ACFOSU_17270</name>
</gene>
<protein>
    <submittedName>
        <fullName evidence="6">CvpA family protein</fullName>
    </submittedName>
</protein>
<feature type="transmembrane region" description="Helical" evidence="5">
    <location>
        <begin position="64"/>
        <end position="88"/>
    </location>
</feature>
<evidence type="ECO:0000256" key="3">
    <source>
        <dbReference type="ARBA" id="ARBA00022989"/>
    </source>
</evidence>
<dbReference type="EMBL" id="JBHRSS010000008">
    <property type="protein sequence ID" value="MFC3105626.1"/>
    <property type="molecule type" value="Genomic_DNA"/>
</dbReference>
<keyword evidence="7" id="KW-1185">Reference proteome</keyword>
<dbReference type="RefSeq" id="WP_380691163.1">
    <property type="nucleotide sequence ID" value="NZ_JBHRSS010000008.1"/>
</dbReference>